<dbReference type="InterPro" id="IPR000014">
    <property type="entry name" value="PAS"/>
</dbReference>
<dbReference type="InterPro" id="IPR004358">
    <property type="entry name" value="Sig_transdc_His_kin-like_C"/>
</dbReference>
<dbReference type="CDD" id="cd00130">
    <property type="entry name" value="PAS"/>
    <property type="match status" value="1"/>
</dbReference>
<dbReference type="PRINTS" id="PR00344">
    <property type="entry name" value="BCTRLSENSOR"/>
</dbReference>
<keyword evidence="4" id="KW-1003">Cell membrane</keyword>
<evidence type="ECO:0000313" key="17">
    <source>
        <dbReference type="Proteomes" id="UP000019681"/>
    </source>
</evidence>
<comment type="subcellular location">
    <subcellularLocation>
        <location evidence="2">Cell membrane</location>
        <topology evidence="2">Multi-pass membrane protein</topology>
    </subcellularLocation>
</comment>
<evidence type="ECO:0000256" key="7">
    <source>
        <dbReference type="ARBA" id="ARBA00022692"/>
    </source>
</evidence>
<dbReference type="Pfam" id="PF02518">
    <property type="entry name" value="HATPase_c"/>
    <property type="match status" value="1"/>
</dbReference>
<dbReference type="NCBIfam" id="TIGR00229">
    <property type="entry name" value="sensory_box"/>
    <property type="match status" value="1"/>
</dbReference>
<evidence type="ECO:0000259" key="15">
    <source>
        <dbReference type="PROSITE" id="PS50109"/>
    </source>
</evidence>
<dbReference type="SMART" id="SM00387">
    <property type="entry name" value="HATPase_c"/>
    <property type="match status" value="1"/>
</dbReference>
<dbReference type="FunFam" id="1.10.287.130:FF:000011">
    <property type="entry name" value="Sensor histidine kinase DcuS"/>
    <property type="match status" value="1"/>
</dbReference>
<evidence type="ECO:0000256" key="6">
    <source>
        <dbReference type="ARBA" id="ARBA00022679"/>
    </source>
</evidence>
<evidence type="ECO:0000256" key="3">
    <source>
        <dbReference type="ARBA" id="ARBA00012438"/>
    </source>
</evidence>
<accession>A0A017RY72</accession>
<proteinExistence type="predicted"/>
<dbReference type="InterPro" id="IPR005467">
    <property type="entry name" value="His_kinase_dom"/>
</dbReference>
<keyword evidence="9 16" id="KW-0418">Kinase</keyword>
<evidence type="ECO:0000256" key="14">
    <source>
        <dbReference type="SAM" id="Phobius"/>
    </source>
</evidence>
<dbReference type="GO" id="GO:0005524">
    <property type="term" value="F:ATP binding"/>
    <property type="evidence" value="ECO:0007669"/>
    <property type="project" value="UniProtKB-KW"/>
</dbReference>
<dbReference type="PANTHER" id="PTHR45453">
    <property type="entry name" value="PHOSPHATE REGULON SENSOR PROTEIN PHOR"/>
    <property type="match status" value="1"/>
</dbReference>
<dbReference type="SUPFAM" id="SSF55874">
    <property type="entry name" value="ATPase domain of HSP90 chaperone/DNA topoisomerase II/histidine kinase"/>
    <property type="match status" value="1"/>
</dbReference>
<keyword evidence="11 14" id="KW-1133">Transmembrane helix</keyword>
<dbReference type="InterPro" id="IPR029151">
    <property type="entry name" value="Sensor-like_sf"/>
</dbReference>
<evidence type="ECO:0000256" key="5">
    <source>
        <dbReference type="ARBA" id="ARBA00022553"/>
    </source>
</evidence>
<keyword evidence="8" id="KW-0547">Nucleotide-binding</keyword>
<keyword evidence="7 14" id="KW-0812">Transmembrane</keyword>
<dbReference type="SUPFAM" id="SSF55785">
    <property type="entry name" value="PYP-like sensor domain (PAS domain)"/>
    <property type="match status" value="1"/>
</dbReference>
<dbReference type="InterPro" id="IPR003594">
    <property type="entry name" value="HATPase_dom"/>
</dbReference>
<evidence type="ECO:0000256" key="9">
    <source>
        <dbReference type="ARBA" id="ARBA00022777"/>
    </source>
</evidence>
<protein>
    <recommendedName>
        <fullName evidence="3">histidine kinase</fullName>
        <ecNumber evidence="3">2.7.13.3</ecNumber>
    </recommendedName>
</protein>
<organism evidence="16 17">
    <name type="scientific">Fervidicella metallireducens AeB</name>
    <dbReference type="NCBI Taxonomy" id="1403537"/>
    <lineage>
        <taxon>Bacteria</taxon>
        <taxon>Bacillati</taxon>
        <taxon>Bacillota</taxon>
        <taxon>Clostridia</taxon>
        <taxon>Eubacteriales</taxon>
        <taxon>Clostridiaceae</taxon>
        <taxon>Fervidicella</taxon>
    </lineage>
</organism>
<dbReference type="InterPro" id="IPR035965">
    <property type="entry name" value="PAS-like_dom_sf"/>
</dbReference>
<dbReference type="STRING" id="1403537.Q428_02730"/>
<dbReference type="InterPro" id="IPR016120">
    <property type="entry name" value="Sig_transdc_His_kin_SpoOB"/>
</dbReference>
<evidence type="ECO:0000256" key="10">
    <source>
        <dbReference type="ARBA" id="ARBA00022840"/>
    </source>
</evidence>
<dbReference type="SUPFAM" id="SSF55890">
    <property type="entry name" value="Sporulation response regulatory protein Spo0B"/>
    <property type="match status" value="1"/>
</dbReference>
<evidence type="ECO:0000256" key="8">
    <source>
        <dbReference type="ARBA" id="ARBA00022741"/>
    </source>
</evidence>
<evidence type="ECO:0000256" key="13">
    <source>
        <dbReference type="ARBA" id="ARBA00023136"/>
    </source>
</evidence>
<dbReference type="PROSITE" id="PS50109">
    <property type="entry name" value="HIS_KIN"/>
    <property type="match status" value="1"/>
</dbReference>
<keyword evidence="5" id="KW-0597">Phosphoprotein</keyword>
<evidence type="ECO:0000256" key="2">
    <source>
        <dbReference type="ARBA" id="ARBA00004651"/>
    </source>
</evidence>
<evidence type="ECO:0000256" key="4">
    <source>
        <dbReference type="ARBA" id="ARBA00022475"/>
    </source>
</evidence>
<reference evidence="16 17" key="1">
    <citation type="journal article" date="2014" name="Genome Announc.">
        <title>Draft Genome Sequence of Fervidicella metallireducens Strain AeBT, an Iron-Reducing Thermoanaerobe from the Great Artesian Basin.</title>
        <authorList>
            <person name="Patel B.K."/>
        </authorList>
    </citation>
    <scope>NUCLEOTIDE SEQUENCE [LARGE SCALE GENOMIC DNA]</scope>
    <source>
        <strain evidence="16 17">AeB</strain>
    </source>
</reference>
<dbReference type="InterPro" id="IPR036890">
    <property type="entry name" value="HATPase_C_sf"/>
</dbReference>
<dbReference type="Pfam" id="PF14689">
    <property type="entry name" value="SPOB_a"/>
    <property type="match status" value="1"/>
</dbReference>
<dbReference type="GO" id="GO:0000155">
    <property type="term" value="F:phosphorelay sensor kinase activity"/>
    <property type="evidence" value="ECO:0007669"/>
    <property type="project" value="InterPro"/>
</dbReference>
<keyword evidence="6" id="KW-0808">Transferase</keyword>
<feature type="domain" description="Histidine kinase" evidence="15">
    <location>
        <begin position="335"/>
        <end position="525"/>
    </location>
</feature>
<feature type="transmembrane region" description="Helical" evidence="14">
    <location>
        <begin position="12"/>
        <end position="33"/>
    </location>
</feature>
<dbReference type="InterPro" id="IPR033463">
    <property type="entry name" value="sCache_3"/>
</dbReference>
<keyword evidence="13 14" id="KW-0472">Membrane</keyword>
<dbReference type="Gene3D" id="3.30.450.20">
    <property type="entry name" value="PAS domain"/>
    <property type="match status" value="2"/>
</dbReference>
<dbReference type="GO" id="GO:0016036">
    <property type="term" value="P:cellular response to phosphate starvation"/>
    <property type="evidence" value="ECO:0007669"/>
    <property type="project" value="TreeGrafter"/>
</dbReference>
<dbReference type="GO" id="GO:0005886">
    <property type="term" value="C:plasma membrane"/>
    <property type="evidence" value="ECO:0007669"/>
    <property type="project" value="UniProtKB-SubCell"/>
</dbReference>
<keyword evidence="12" id="KW-0902">Two-component regulatory system</keyword>
<dbReference type="AlphaFoldDB" id="A0A017RY72"/>
<dbReference type="Gene3D" id="1.10.287.130">
    <property type="match status" value="1"/>
</dbReference>
<evidence type="ECO:0000256" key="12">
    <source>
        <dbReference type="ARBA" id="ARBA00023012"/>
    </source>
</evidence>
<dbReference type="SUPFAM" id="SSF103190">
    <property type="entry name" value="Sensory domain-like"/>
    <property type="match status" value="1"/>
</dbReference>
<gene>
    <name evidence="16" type="ORF">Q428_02730</name>
</gene>
<dbReference type="GO" id="GO:0004721">
    <property type="term" value="F:phosphoprotein phosphatase activity"/>
    <property type="evidence" value="ECO:0007669"/>
    <property type="project" value="TreeGrafter"/>
</dbReference>
<dbReference type="EMBL" id="AZQP01000005">
    <property type="protein sequence ID" value="EYE89364.1"/>
    <property type="molecule type" value="Genomic_DNA"/>
</dbReference>
<feature type="transmembrane region" description="Helical" evidence="14">
    <location>
        <begin position="170"/>
        <end position="194"/>
    </location>
</feature>
<comment type="catalytic activity">
    <reaction evidence="1">
        <text>ATP + protein L-histidine = ADP + protein N-phospho-L-histidine.</text>
        <dbReference type="EC" id="2.7.13.3"/>
    </reaction>
</comment>
<dbReference type="InterPro" id="IPR039506">
    <property type="entry name" value="SPOB_a"/>
</dbReference>
<evidence type="ECO:0000313" key="16">
    <source>
        <dbReference type="EMBL" id="EYE89364.1"/>
    </source>
</evidence>
<keyword evidence="10" id="KW-0067">ATP-binding</keyword>
<dbReference type="EC" id="2.7.13.3" evidence="3"/>
<evidence type="ECO:0000256" key="1">
    <source>
        <dbReference type="ARBA" id="ARBA00000085"/>
    </source>
</evidence>
<dbReference type="Gene3D" id="3.30.565.10">
    <property type="entry name" value="Histidine kinase-like ATPase, C-terminal domain"/>
    <property type="match status" value="1"/>
</dbReference>
<sequence>MKGLKLQYRLTIFISSIIIIIICGLGIASYYMIKNSIETQMGNNAMDLAVTIASMDRIKEALANKDDYQIVQNTIDSFRDKTRFQYIIVMDMNGIKYSYPRGKSLGKKYNDGGEERVLKYGEAYISKDRNVLISAIRAFVPIYYDGQQVGAVLVGLLTDTVYKELEAHILIFKITLAVGLLIGIIGAAILANLIKRTIFGLEPREIALLLGQRDLILQSLKHGILAIDKEGKIILFNRVAKEFLNLKDDDIGKKVSSMNLRYADEMMKALFNEEAIYNQEIKLCQDITLMCSHTLLKNHKDEVIGVVSSFEDLTEVKKMAEELTGIKRMTSALRAQNHEFMNKLHTISGLIQLEEYEKALEYISDISHQRQVISEVLNKNIKNPHIAGLLLAKYNKAAESKISLEIDRDSCLEKIPDSINPDEICSVIGNLIENSIEELVKLENGKIIVKLNSDNNGLKIRVQDNGPGIDKDVMDKIFERGFTTKPGNRGIGLSIVKQIIDYAQGSIEIIQDNGVIWDIFIPMKGS</sequence>
<name>A0A017RY72_9CLOT</name>
<comment type="caution">
    <text evidence="16">The sequence shown here is derived from an EMBL/GenBank/DDBJ whole genome shotgun (WGS) entry which is preliminary data.</text>
</comment>
<evidence type="ECO:0000256" key="11">
    <source>
        <dbReference type="ARBA" id="ARBA00022989"/>
    </source>
</evidence>
<dbReference type="PANTHER" id="PTHR45453:SF2">
    <property type="entry name" value="HISTIDINE KINASE"/>
    <property type="match status" value="1"/>
</dbReference>
<keyword evidence="17" id="KW-1185">Reference proteome</keyword>
<dbReference type="Proteomes" id="UP000019681">
    <property type="component" value="Unassembled WGS sequence"/>
</dbReference>
<dbReference type="Pfam" id="PF17203">
    <property type="entry name" value="sCache_3_2"/>
    <property type="match status" value="1"/>
</dbReference>
<dbReference type="InterPro" id="IPR050351">
    <property type="entry name" value="BphY/WalK/GraS-like"/>
</dbReference>